<feature type="compositionally biased region" description="Polar residues" evidence="1">
    <location>
        <begin position="249"/>
        <end position="266"/>
    </location>
</feature>
<accession>A0A7S3NGH3</accession>
<evidence type="ECO:0000256" key="1">
    <source>
        <dbReference type="SAM" id="MobiDB-lite"/>
    </source>
</evidence>
<feature type="compositionally biased region" description="Acidic residues" evidence="1">
    <location>
        <begin position="310"/>
        <end position="320"/>
    </location>
</feature>
<feature type="region of interest" description="Disordered" evidence="1">
    <location>
        <begin position="300"/>
        <end position="343"/>
    </location>
</feature>
<sequence>MEYLDSGAGCYLLEYQSCWEICQVACTCTEWQLRSEIAARLRVHEFLMKIGIDVNGKDFRNELGFESEWPWRYMASIYARCALWLRADMKHLFELDNEDRILEWRDCLGSSNVAYPIASAEAPTLCDDTVDFTTRRSGRGLTLSNIPVVGAGAMIVIARVSGDSTIVDSASNDRFELCHGYPTDGNRAQPRICFTACNSGDPPQRGLWGSTRATGQRHAYSLIFGHKSWQRQQRPTRVQSQLYTSNRSSFLTDHTPLTQENYQQESPPRRALRLLGRSNSMIGSATANLRRSVPLPSFFTSRRTVPQDGLGDDDDDELTEIDPHLSPRPPTRGTGPIPINSEPQNRSAALFVDSMIQGCADVGANLIDQGLTLGSDRNGSYRLRGDLSVFALWNGPVPASCLFALERYLLYQHNIKHSSTELFETTRPRAGTA</sequence>
<organism evidence="2">
    <name type="scientific">Aureoumbra lagunensis</name>
    <dbReference type="NCBI Taxonomy" id="44058"/>
    <lineage>
        <taxon>Eukaryota</taxon>
        <taxon>Sar</taxon>
        <taxon>Stramenopiles</taxon>
        <taxon>Ochrophyta</taxon>
        <taxon>Pelagophyceae</taxon>
        <taxon>Pelagomonadales</taxon>
        <taxon>Aureoumbra</taxon>
    </lineage>
</organism>
<gene>
    <name evidence="2" type="ORF">ALAG00032_LOCUS6880</name>
</gene>
<evidence type="ECO:0000313" key="2">
    <source>
        <dbReference type="EMBL" id="CAE0366136.1"/>
    </source>
</evidence>
<name>A0A7S3NGH3_9STRA</name>
<reference evidence="2" key="1">
    <citation type="submission" date="2021-01" db="EMBL/GenBank/DDBJ databases">
        <authorList>
            <person name="Corre E."/>
            <person name="Pelletier E."/>
            <person name="Niang G."/>
            <person name="Scheremetjew M."/>
            <person name="Finn R."/>
            <person name="Kale V."/>
            <person name="Holt S."/>
            <person name="Cochrane G."/>
            <person name="Meng A."/>
            <person name="Brown T."/>
            <person name="Cohen L."/>
        </authorList>
    </citation>
    <scope>NUCLEOTIDE SEQUENCE</scope>
    <source>
        <strain evidence="2">CCMP1510</strain>
    </source>
</reference>
<proteinExistence type="predicted"/>
<protein>
    <submittedName>
        <fullName evidence="2">Uncharacterized protein</fullName>
    </submittedName>
</protein>
<dbReference type="AlphaFoldDB" id="A0A7S3NGH3"/>
<dbReference type="EMBL" id="HBIJ01009865">
    <property type="protein sequence ID" value="CAE0366136.1"/>
    <property type="molecule type" value="Transcribed_RNA"/>
</dbReference>
<feature type="region of interest" description="Disordered" evidence="1">
    <location>
        <begin position="249"/>
        <end position="269"/>
    </location>
</feature>